<sequence>MRHQVSKDLFAYWRELKGARSAPDRSDIDPGKIRHILADTFIIEVDADRAFPLRLSGTRVNALWLREQKGGSFLDLWSADDRQSISAALTTVIDGVAPVVAGVKTRAENDARLELELLLLPLRYFGKTHARVLGALSPVYQPDWLGYLSAGPLELISMRVIGAPSVRSGVPFRRSEPMENARPRLVVYDGVNRDVDIRF</sequence>
<name>A0ABM8E9D2_9HYPH</name>
<dbReference type="EMBL" id="AP027142">
    <property type="protein sequence ID" value="BDV34599.1"/>
    <property type="molecule type" value="Genomic_DNA"/>
</dbReference>
<dbReference type="Proteomes" id="UP001317629">
    <property type="component" value="Chromosome"/>
</dbReference>
<proteinExistence type="predicted"/>
<keyword evidence="2" id="KW-1185">Reference proteome</keyword>
<organism evidence="1 2">
    <name type="scientific">Methylocystis iwaonis</name>
    <dbReference type="NCBI Taxonomy" id="2885079"/>
    <lineage>
        <taxon>Bacteria</taxon>
        <taxon>Pseudomonadati</taxon>
        <taxon>Pseudomonadota</taxon>
        <taxon>Alphaproteobacteria</taxon>
        <taxon>Hyphomicrobiales</taxon>
        <taxon>Methylocystaceae</taxon>
        <taxon>Methylocystis</taxon>
    </lineage>
</organism>
<reference evidence="1 2" key="1">
    <citation type="journal article" date="2023" name="Int. J. Syst. Evol. Microbiol.">
        <title>Methylocystis iwaonis sp. nov., a type II methane-oxidizing bacterium from surface soil of a rice paddy field in Japan, and emended description of the genus Methylocystis (ex Whittenbury et al. 1970) Bowman et al. 1993.</title>
        <authorList>
            <person name="Kaise H."/>
            <person name="Sawadogo J.B."/>
            <person name="Alam M.S."/>
            <person name="Ueno C."/>
            <person name="Dianou D."/>
            <person name="Shinjo R."/>
            <person name="Asakawa S."/>
        </authorList>
    </citation>
    <scope>NUCLEOTIDE SEQUENCE [LARGE SCALE GENOMIC DNA]</scope>
    <source>
        <strain evidence="1 2">SS37A-Re</strain>
    </source>
</reference>
<protein>
    <submittedName>
        <fullName evidence="1">PAS domain-containing protein</fullName>
    </submittedName>
</protein>
<dbReference type="RefSeq" id="WP_281927826.1">
    <property type="nucleotide sequence ID" value="NZ_AP027142.1"/>
</dbReference>
<dbReference type="PIRSF" id="PIRSF031878">
    <property type="entry name" value="UCP031878"/>
    <property type="match status" value="1"/>
</dbReference>
<evidence type="ECO:0000313" key="2">
    <source>
        <dbReference type="Proteomes" id="UP001317629"/>
    </source>
</evidence>
<gene>
    <name evidence="1" type="ORF">SS37A_21280</name>
</gene>
<accession>A0ABM8E9D2</accession>
<evidence type="ECO:0000313" key="1">
    <source>
        <dbReference type="EMBL" id="BDV34599.1"/>
    </source>
</evidence>
<dbReference type="InterPro" id="IPR009922">
    <property type="entry name" value="DUF1457"/>
</dbReference>
<dbReference type="Pfam" id="PF07310">
    <property type="entry name" value="PAS_5"/>
    <property type="match status" value="1"/>
</dbReference>